<dbReference type="STRING" id="1188233.MAU_5180"/>
<dbReference type="EMBL" id="AORI01000011">
    <property type="protein sequence ID" value="ENY68720.1"/>
    <property type="molecule type" value="Genomic_DNA"/>
</dbReference>
<organism evidence="1 2">
    <name type="scientific">Metamycoplasma auris 15026</name>
    <dbReference type="NCBI Taxonomy" id="1188233"/>
    <lineage>
        <taxon>Bacteria</taxon>
        <taxon>Bacillati</taxon>
        <taxon>Mycoplasmatota</taxon>
        <taxon>Mycoplasmoidales</taxon>
        <taxon>Metamycoplasmataceae</taxon>
        <taxon>Metamycoplasma</taxon>
    </lineage>
</organism>
<comment type="caution">
    <text evidence="1">The sequence shown here is derived from an EMBL/GenBank/DDBJ whole genome shotgun (WGS) entry which is preliminary data.</text>
</comment>
<sequence length="522" mass="62175">MAIDTNFIEKLEEKNNLKKIFQIKDNHIIGEINDKFNSFNEMTIKRIAQSIINILNKEKKHEIRIFIGNDGSNKNLKIFEKNIGDVIAFQYGQVYNFENHLPISEAFLKFVNHSTDAFLISIYLHKYNLKNKYALSIYNKKNEAVSTKFLELVLDEYQAIKNTPIEMIQNEVKLLDFDKLLKEYSEMILARNFTNNANHLLKIGIINTSLQNTFVKRILGKNDIAYLVLKPKNKEDKPKKIKFSAFSYHKLKNVEYIIKFSYDFKRLYLYKRNYNKYLYFQYDLIDISDLISFYLMFIHNHNIIQNEKFIPIQDIYTSHLIKEDNLSHLCSQLNLRLITNWITPIDQIQSNNALYFDEESNFYLDNKKNSGFDCFSFLSIIVDMLNYYKTQAMKYSDIYDQIKNLSKPLKISEFQFDCDLKNLNDFETKLFVQDKIGQIKVSAIENISNHWKNKDQKYIAKFHFLENEWLSIKYDFINEKLVFNVQENKKTKGNLAKKIKNFMAKFVAKYHKPLISFKLFEQ</sequence>
<dbReference type="RefSeq" id="WP_004424993.1">
    <property type="nucleotide sequence ID" value="NZ_AORI01000011.1"/>
</dbReference>
<name>N9TRN8_9BACT</name>
<dbReference type="PATRIC" id="fig|1188233.3.peg.502"/>
<dbReference type="eggNOG" id="ENOG5031YCU">
    <property type="taxonomic scope" value="Bacteria"/>
</dbReference>
<proteinExistence type="predicted"/>
<evidence type="ECO:0000313" key="1">
    <source>
        <dbReference type="EMBL" id="ENY68720.1"/>
    </source>
</evidence>
<keyword evidence="2" id="KW-1185">Reference proteome</keyword>
<reference evidence="1 2" key="1">
    <citation type="journal article" date="2013" name="Genome Announc.">
        <title>Draft Genome Sequences of Mycoplasma auris and Mycoplasma yeatsii, Two Species of the Ear Canal of Caprinae.</title>
        <authorList>
            <person name="Dordet-Frisoni E."/>
            <person name="Baranowski E."/>
            <person name="Barre A."/>
            <person name="Blanchard A."/>
            <person name="Breton M."/>
            <person name="Couture C."/>
            <person name="Dupuy V."/>
            <person name="Gaurivaud P."/>
            <person name="Jacob D."/>
            <person name="Lemaitre C."/>
            <person name="Manso-Silvan L."/>
            <person name="Nikolski M."/>
            <person name="Nouvel L.X."/>
            <person name="Poumarat F."/>
            <person name="Sirand-Pugnet P."/>
            <person name="Thebault P."/>
            <person name="Theil S."/>
            <person name="Thiaucourt F."/>
            <person name="Citti C."/>
            <person name="Tardy F."/>
        </authorList>
    </citation>
    <scope>NUCLEOTIDE SEQUENCE [LARGE SCALE GENOMIC DNA]</scope>
    <source>
        <strain evidence="1 2">15026</strain>
    </source>
</reference>
<protein>
    <submittedName>
        <fullName evidence="1">Uncharacterized protein</fullName>
    </submittedName>
</protein>
<dbReference type="OrthoDB" id="401385at2"/>
<gene>
    <name evidence="1" type="ORF">MAU_5180</name>
</gene>
<accession>N9TRN8</accession>
<evidence type="ECO:0000313" key="2">
    <source>
        <dbReference type="Proteomes" id="UP000013131"/>
    </source>
</evidence>
<dbReference type="Proteomes" id="UP000013131">
    <property type="component" value="Unassembled WGS sequence"/>
</dbReference>
<dbReference type="AlphaFoldDB" id="N9TRN8"/>